<feature type="compositionally biased region" description="Pro residues" evidence="1">
    <location>
        <begin position="151"/>
        <end position="170"/>
    </location>
</feature>
<sequence length="208" mass="22435">MLQLIRSLRVLLFVSPLFLVPEAQFFDTGSASLGRAPVGFISRVGVFGDRENIASLGNSPVGVYQRRQYPPQAWYQAPIVEVHRPARPQVRPAVRPGCSLPGPCHDRVVRPARPPPARPAKPQVRPPPKPAVRPPVKPPCRSCGGQKGKPVRPPPTRPDPKPVVRPPKIPTPFVTRIPKTNKAHSKPGAIEGRNSGGLLGSLLGPLLG</sequence>
<name>A0A8T0F7H6_ARGBR</name>
<evidence type="ECO:0000313" key="4">
    <source>
        <dbReference type="Proteomes" id="UP000807504"/>
    </source>
</evidence>
<dbReference type="Proteomes" id="UP000807504">
    <property type="component" value="Unassembled WGS sequence"/>
</dbReference>
<feature type="chain" id="PRO_5035736614" evidence="2">
    <location>
        <begin position="26"/>
        <end position="208"/>
    </location>
</feature>
<keyword evidence="4" id="KW-1185">Reference proteome</keyword>
<dbReference type="AlphaFoldDB" id="A0A8T0F7H6"/>
<evidence type="ECO:0000256" key="1">
    <source>
        <dbReference type="SAM" id="MobiDB-lite"/>
    </source>
</evidence>
<dbReference type="OrthoDB" id="6437650at2759"/>
<protein>
    <submittedName>
        <fullName evidence="3">Uncharacterized protein</fullName>
    </submittedName>
</protein>
<comment type="caution">
    <text evidence="3">The sequence shown here is derived from an EMBL/GenBank/DDBJ whole genome shotgun (WGS) entry which is preliminary data.</text>
</comment>
<accession>A0A8T0F7H6</accession>
<evidence type="ECO:0000256" key="2">
    <source>
        <dbReference type="SAM" id="SignalP"/>
    </source>
</evidence>
<feature type="region of interest" description="Disordered" evidence="1">
    <location>
        <begin position="97"/>
        <end position="208"/>
    </location>
</feature>
<gene>
    <name evidence="3" type="ORF">HNY73_008779</name>
</gene>
<feature type="signal peptide" evidence="2">
    <location>
        <begin position="1"/>
        <end position="25"/>
    </location>
</feature>
<reference evidence="3" key="1">
    <citation type="journal article" date="2020" name="bioRxiv">
        <title>Chromosome-level reference genome of the European wasp spider Argiope bruennichi: a resource for studies on range expansion and evolutionary adaptation.</title>
        <authorList>
            <person name="Sheffer M.M."/>
            <person name="Hoppe A."/>
            <person name="Krehenwinkel H."/>
            <person name="Uhl G."/>
            <person name="Kuss A.W."/>
            <person name="Jensen L."/>
            <person name="Jensen C."/>
            <person name="Gillespie R.G."/>
            <person name="Hoff K.J."/>
            <person name="Prost S."/>
        </authorList>
    </citation>
    <scope>NUCLEOTIDE SEQUENCE</scope>
</reference>
<keyword evidence="2" id="KW-0732">Signal</keyword>
<evidence type="ECO:0000313" key="3">
    <source>
        <dbReference type="EMBL" id="KAF8787154.1"/>
    </source>
</evidence>
<organism evidence="3 4">
    <name type="scientific">Argiope bruennichi</name>
    <name type="common">Wasp spider</name>
    <name type="synonym">Aranea bruennichi</name>
    <dbReference type="NCBI Taxonomy" id="94029"/>
    <lineage>
        <taxon>Eukaryota</taxon>
        <taxon>Metazoa</taxon>
        <taxon>Ecdysozoa</taxon>
        <taxon>Arthropoda</taxon>
        <taxon>Chelicerata</taxon>
        <taxon>Arachnida</taxon>
        <taxon>Araneae</taxon>
        <taxon>Araneomorphae</taxon>
        <taxon>Entelegynae</taxon>
        <taxon>Araneoidea</taxon>
        <taxon>Araneidae</taxon>
        <taxon>Argiope</taxon>
    </lineage>
</organism>
<feature type="compositionally biased region" description="Pro residues" evidence="1">
    <location>
        <begin position="112"/>
        <end position="138"/>
    </location>
</feature>
<reference evidence="3" key="2">
    <citation type="submission" date="2020-06" db="EMBL/GenBank/DDBJ databases">
        <authorList>
            <person name="Sheffer M."/>
        </authorList>
    </citation>
    <scope>NUCLEOTIDE SEQUENCE</scope>
</reference>
<dbReference type="EMBL" id="JABXBU010000015">
    <property type="protein sequence ID" value="KAF8787154.1"/>
    <property type="molecule type" value="Genomic_DNA"/>
</dbReference>
<proteinExistence type="predicted"/>